<evidence type="ECO:0000313" key="2">
    <source>
        <dbReference type="EMBL" id="MDI4670178.1"/>
    </source>
</evidence>
<name>A0ABT6U502_9GAMM</name>
<gene>
    <name evidence="2" type="ORF">MKZ47_13975</name>
</gene>
<accession>A0ABT6U502</accession>
<dbReference type="InterPro" id="IPR020008">
    <property type="entry name" value="GlyGly_CTERM"/>
</dbReference>
<comment type="caution">
    <text evidence="2">The sequence shown here is derived from an EMBL/GenBank/DDBJ whole genome shotgun (WGS) entry which is preliminary data.</text>
</comment>
<sequence>MSDGEELGCTDSSATNYDESANTDDGSCTFPEAVIPEAEIEKDKKSSSGSFGWLLLAVAPLMALRRKKSRIN</sequence>
<evidence type="ECO:0000313" key="3">
    <source>
        <dbReference type="Proteomes" id="UP001156974"/>
    </source>
</evidence>
<dbReference type="EMBL" id="JAKUMG010000007">
    <property type="protein sequence ID" value="MDI4670178.1"/>
    <property type="molecule type" value="Genomic_DNA"/>
</dbReference>
<feature type="region of interest" description="Disordered" evidence="1">
    <location>
        <begin position="1"/>
        <end position="30"/>
    </location>
</feature>
<protein>
    <submittedName>
        <fullName evidence="2">GlyGly-CTERM sorting domain-containing protein</fullName>
    </submittedName>
</protein>
<reference evidence="2 3" key="1">
    <citation type="submission" date="2022-02" db="EMBL/GenBank/DDBJ databases">
        <title>Genome analysis of Beneficial Microorganisms for Coral consortium from Pocillopora damicornis.</title>
        <authorList>
            <person name="Rosado P.M."/>
            <person name="Cardoso P.M."/>
            <person name="Rosado J.G."/>
            <person name="Schultz J."/>
            <person name="Rocha U."/>
            <person name="Costa T.K."/>
            <person name="Peixoto R.S."/>
        </authorList>
    </citation>
    <scope>NUCLEOTIDE SEQUENCE [LARGE SCALE GENOMIC DNA]</scope>
    <source>
        <strain evidence="2 3">BMC5</strain>
    </source>
</reference>
<proteinExistence type="predicted"/>
<dbReference type="NCBIfam" id="TIGR04564">
    <property type="entry name" value="Synergist_CTERM"/>
    <property type="match status" value="1"/>
</dbReference>
<dbReference type="InterPro" id="IPR030821">
    <property type="entry name" value="Synergist_CTERM"/>
</dbReference>
<keyword evidence="3" id="KW-1185">Reference proteome</keyword>
<organism evidence="2 3">
    <name type="scientific">Pseudoalteromonas shioyasakiensis</name>
    <dbReference type="NCBI Taxonomy" id="1190813"/>
    <lineage>
        <taxon>Bacteria</taxon>
        <taxon>Pseudomonadati</taxon>
        <taxon>Pseudomonadota</taxon>
        <taxon>Gammaproteobacteria</taxon>
        <taxon>Alteromonadales</taxon>
        <taxon>Pseudoalteromonadaceae</taxon>
        <taxon>Pseudoalteromonas</taxon>
    </lineage>
</organism>
<dbReference type="Proteomes" id="UP001156974">
    <property type="component" value="Unassembled WGS sequence"/>
</dbReference>
<feature type="compositionally biased region" description="Polar residues" evidence="1">
    <location>
        <begin position="10"/>
        <end position="26"/>
    </location>
</feature>
<dbReference type="NCBIfam" id="TIGR03501">
    <property type="entry name" value="GlyGly_CTERM"/>
    <property type="match status" value="1"/>
</dbReference>
<evidence type="ECO:0000256" key="1">
    <source>
        <dbReference type="SAM" id="MobiDB-lite"/>
    </source>
</evidence>